<evidence type="ECO:0000256" key="2">
    <source>
        <dbReference type="ARBA" id="ARBA00022801"/>
    </source>
</evidence>
<accession>A0A5C4Q929</accession>
<reference evidence="4 5" key="1">
    <citation type="submission" date="2019-06" db="EMBL/GenBank/DDBJ databases">
        <title>Micromonospora ordensis sp. nov., isolated from deep marine sediment.</title>
        <authorList>
            <person name="Veyisoglu A."/>
            <person name="Carro L."/>
            <person name="Klenk H.-P."/>
            <person name="Sahin N."/>
        </authorList>
    </citation>
    <scope>NUCLEOTIDE SEQUENCE [LARGE SCALE GENOMIC DNA]</scope>
    <source>
        <strain evidence="4 5">S2509</strain>
    </source>
</reference>
<dbReference type="PANTHER" id="PTHR11839:SF18">
    <property type="entry name" value="NUDIX HYDROLASE DOMAIN-CONTAINING PROTEIN"/>
    <property type="match status" value="1"/>
</dbReference>
<evidence type="ECO:0000313" key="5">
    <source>
        <dbReference type="Proteomes" id="UP000306145"/>
    </source>
</evidence>
<gene>
    <name evidence="4" type="ORF">FHG89_32515</name>
</gene>
<dbReference type="Gene3D" id="3.90.79.10">
    <property type="entry name" value="Nucleoside Triphosphate Pyrophosphohydrolase"/>
    <property type="match status" value="1"/>
</dbReference>
<dbReference type="GO" id="GO:0006753">
    <property type="term" value="P:nucleoside phosphate metabolic process"/>
    <property type="evidence" value="ECO:0007669"/>
    <property type="project" value="TreeGrafter"/>
</dbReference>
<dbReference type="PANTHER" id="PTHR11839">
    <property type="entry name" value="UDP/ADP-SUGAR PYROPHOSPHATASE"/>
    <property type="match status" value="1"/>
</dbReference>
<name>A0A5C4Q929_9ACTN</name>
<dbReference type="AlphaFoldDB" id="A0A5C4Q929"/>
<comment type="cofactor">
    <cofactor evidence="1">
        <name>Mg(2+)</name>
        <dbReference type="ChEBI" id="CHEBI:18420"/>
    </cofactor>
</comment>
<comment type="caution">
    <text evidence="4">The sequence shown here is derived from an EMBL/GenBank/DDBJ whole genome shotgun (WGS) entry which is preliminary data.</text>
</comment>
<dbReference type="Pfam" id="PF00293">
    <property type="entry name" value="NUDIX"/>
    <property type="match status" value="1"/>
</dbReference>
<dbReference type="CDD" id="cd03424">
    <property type="entry name" value="NUDIX_ADPRase_Nudt5_UGPPase_Nudt14"/>
    <property type="match status" value="1"/>
</dbReference>
<keyword evidence="2 4" id="KW-0378">Hydrolase</keyword>
<sequence>MKPRPWEALASSTALKTPQFQVRRDQVRLPDGVVVNDYYVCVRPDIAIVVALQDDRLPLVRQYKHGVREITLELPAGMIQSDETPEDAGRRELREETGWVAPTLTCIGSFHDDSTRNTNRVYCLVSRDAYPAGAQQLDPHEAAGGLEVVEVPLRGLAELLATGAVRTQSSVAAAYRALAWLAETTSESDRPIADRRSPS</sequence>
<evidence type="ECO:0000313" key="4">
    <source>
        <dbReference type="EMBL" id="TNH21031.1"/>
    </source>
</evidence>
<evidence type="ECO:0000259" key="3">
    <source>
        <dbReference type="PROSITE" id="PS51462"/>
    </source>
</evidence>
<dbReference type="SUPFAM" id="SSF55811">
    <property type="entry name" value="Nudix"/>
    <property type="match status" value="1"/>
</dbReference>
<evidence type="ECO:0000256" key="1">
    <source>
        <dbReference type="ARBA" id="ARBA00001946"/>
    </source>
</evidence>
<proteinExistence type="predicted"/>
<protein>
    <submittedName>
        <fullName evidence="4">NUDIX hydrolase</fullName>
    </submittedName>
</protein>
<dbReference type="EMBL" id="VDFY01000317">
    <property type="protein sequence ID" value="TNH21031.1"/>
    <property type="molecule type" value="Genomic_DNA"/>
</dbReference>
<dbReference type="InterPro" id="IPR015797">
    <property type="entry name" value="NUDIX_hydrolase-like_dom_sf"/>
</dbReference>
<dbReference type="PROSITE" id="PS51462">
    <property type="entry name" value="NUDIX"/>
    <property type="match status" value="1"/>
</dbReference>
<dbReference type="GO" id="GO:0019693">
    <property type="term" value="P:ribose phosphate metabolic process"/>
    <property type="evidence" value="ECO:0007669"/>
    <property type="project" value="TreeGrafter"/>
</dbReference>
<dbReference type="Proteomes" id="UP000306145">
    <property type="component" value="Unassembled WGS sequence"/>
</dbReference>
<dbReference type="OrthoDB" id="177518at2"/>
<dbReference type="GO" id="GO:0016787">
    <property type="term" value="F:hydrolase activity"/>
    <property type="evidence" value="ECO:0007669"/>
    <property type="project" value="UniProtKB-KW"/>
</dbReference>
<dbReference type="InterPro" id="IPR000086">
    <property type="entry name" value="NUDIX_hydrolase_dom"/>
</dbReference>
<organism evidence="4 5">
    <name type="scientific">Micromonospora orduensis</name>
    <dbReference type="NCBI Taxonomy" id="1420891"/>
    <lineage>
        <taxon>Bacteria</taxon>
        <taxon>Bacillati</taxon>
        <taxon>Actinomycetota</taxon>
        <taxon>Actinomycetes</taxon>
        <taxon>Micromonosporales</taxon>
        <taxon>Micromonosporaceae</taxon>
        <taxon>Micromonospora</taxon>
    </lineage>
</organism>
<feature type="domain" description="Nudix hydrolase" evidence="3">
    <location>
        <begin position="41"/>
        <end position="173"/>
    </location>
</feature>
<keyword evidence="5" id="KW-1185">Reference proteome</keyword>